<evidence type="ECO:0000313" key="3">
    <source>
        <dbReference type="EMBL" id="KPQ26883.1"/>
    </source>
</evidence>
<dbReference type="PATRIC" id="fig|1305731.5.peg.2383"/>
<dbReference type="InterPro" id="IPR008727">
    <property type="entry name" value="PAAR_motif"/>
</dbReference>
<proteinExistence type="predicted"/>
<comment type="caution">
    <text evidence="3">The sequence shown here is derived from an EMBL/GenBank/DDBJ whole genome shotgun (WGS) entry which is preliminary data.</text>
</comment>
<dbReference type="Gene3D" id="2.60.200.60">
    <property type="match status" value="1"/>
</dbReference>
<dbReference type="InterPro" id="IPR018712">
    <property type="entry name" value="Tle1-like_cat"/>
</dbReference>
<dbReference type="NCBIfam" id="NF033420">
    <property type="entry name" value="T6SS_PAAR_dom"/>
    <property type="match status" value="1"/>
</dbReference>
<evidence type="ECO:0000256" key="1">
    <source>
        <dbReference type="SAM" id="MobiDB-lite"/>
    </source>
</evidence>
<feature type="region of interest" description="Disordered" evidence="1">
    <location>
        <begin position="104"/>
        <end position="178"/>
    </location>
</feature>
<dbReference type="OrthoDB" id="4378831at2"/>
<sequence length="526" mass="56040">MSAKKVVLLGDIGTDHNGFPPTTVIAGSPDVLIDGKPVARVGDPLAPHSKPKHPPHARAIAAGSSTVLINGIPAAVTGSTVSCGGVTIGSGSVVIGDSYAPAPFSRTPSSPTHENSESLATHRQSQSSERTAPFDSRTGNTQTPPSNPDIATRSRSRSDLTQGLKTAQTNGRETSIQEDSNTLRIGIFFDGTGNHKYNDRNLPSRDITNIGKLHDLYRDQSAQSTVQSIYVPGPGTSDGQQTQDGFEVQEHNFNMALGIGNEGGHSRIAQAVLNTKQILNQGDYDRVVFDVFGFSRGAALARHFVNLINQWPKTIRLPVFRSAFSGDGMISFENIPGFPEGVIAEVNFLGIFDTVGSFYLPGNNQNLDFNLNLAAPSAKRVVHFTAYHEIRKHFPLSSIIDANGDGPSHFTEQPLPGVHADVGGGYENPDKGFENIEKIILGIHSGLADGGAYPENGNVTTGAAVCKTRQNCCCRSTTQWRYSCSGKKADKKGASYLCAAPNAPICGQVRSAPRWARPKQPGLCTA</sequence>
<protein>
    <recommendedName>
        <fullName evidence="2">T6SS Phospholipase effector Tle1-like catalytic domain-containing protein</fullName>
    </recommendedName>
</protein>
<feature type="domain" description="T6SS Phospholipase effector Tle1-like catalytic" evidence="2">
    <location>
        <begin position="344"/>
        <end position="439"/>
    </location>
</feature>
<accession>A0A0P7Y9D4</accession>
<reference evidence="3 4" key="1">
    <citation type="submission" date="2015-09" db="EMBL/GenBank/DDBJ databases">
        <title>Identification and resolution of microdiversity through metagenomic sequencing of parallel consortia.</title>
        <authorList>
            <person name="Nelson W.C."/>
            <person name="Romine M.F."/>
            <person name="Lindemann S.R."/>
        </authorList>
    </citation>
    <scope>NUCLEOTIDE SEQUENCE [LARGE SCALE GENOMIC DNA]</scope>
    <source>
        <strain evidence="3">HL-55</strain>
    </source>
</reference>
<dbReference type="STRING" id="1305731.GCA_000934705_00191"/>
<organism evidence="3 4">
    <name type="scientific">Marinobacter excellens HL-55</name>
    <dbReference type="NCBI Taxonomy" id="1305731"/>
    <lineage>
        <taxon>Bacteria</taxon>
        <taxon>Pseudomonadati</taxon>
        <taxon>Pseudomonadota</taxon>
        <taxon>Gammaproteobacteria</taxon>
        <taxon>Pseudomonadales</taxon>
        <taxon>Marinobacteraceae</taxon>
        <taxon>Marinobacter</taxon>
    </lineage>
</organism>
<feature type="compositionally biased region" description="Polar residues" evidence="1">
    <location>
        <begin position="159"/>
        <end position="178"/>
    </location>
</feature>
<dbReference type="Proteomes" id="UP000050416">
    <property type="component" value="Unassembled WGS sequence"/>
</dbReference>
<evidence type="ECO:0000313" key="4">
    <source>
        <dbReference type="Proteomes" id="UP000050416"/>
    </source>
</evidence>
<dbReference type="AlphaFoldDB" id="A0A0P7Y9D4"/>
<dbReference type="CDD" id="cd14737">
    <property type="entry name" value="PAAR_1"/>
    <property type="match status" value="1"/>
</dbReference>
<gene>
    <name evidence="3" type="ORF">HLUCCX14_17090</name>
</gene>
<evidence type="ECO:0000259" key="2">
    <source>
        <dbReference type="Pfam" id="PF09994"/>
    </source>
</evidence>
<dbReference type="EMBL" id="LJZQ01000041">
    <property type="protein sequence ID" value="KPQ26883.1"/>
    <property type="molecule type" value="Genomic_DNA"/>
</dbReference>
<dbReference type="PANTHER" id="PTHR33840">
    <property type="match status" value="1"/>
</dbReference>
<dbReference type="Pfam" id="PF05488">
    <property type="entry name" value="PAAR_motif"/>
    <property type="match status" value="1"/>
</dbReference>
<feature type="domain" description="T6SS Phospholipase effector Tle1-like catalytic" evidence="2">
    <location>
        <begin position="185"/>
        <end position="310"/>
    </location>
</feature>
<name>A0A0P7Y9D4_9GAMM</name>
<feature type="compositionally biased region" description="Polar residues" evidence="1">
    <location>
        <begin position="106"/>
        <end position="130"/>
    </location>
</feature>
<dbReference type="PANTHER" id="PTHR33840:SF1">
    <property type="entry name" value="TLE1 PHOSPHOLIPASE DOMAIN-CONTAINING PROTEIN"/>
    <property type="match status" value="1"/>
</dbReference>
<dbReference type="Pfam" id="PF09994">
    <property type="entry name" value="T6SS_Tle1-like_cat"/>
    <property type="match status" value="2"/>
</dbReference>